<comment type="caution">
    <text evidence="1">The sequence shown here is derived from an EMBL/GenBank/DDBJ whole genome shotgun (WGS) entry which is preliminary data.</text>
</comment>
<dbReference type="EMBL" id="WJXZ01000006">
    <property type="protein sequence ID" value="MRS61863.1"/>
    <property type="molecule type" value="Genomic_DNA"/>
</dbReference>
<dbReference type="RefSeq" id="WP_154175253.1">
    <property type="nucleotide sequence ID" value="NZ_WJXZ01000006.1"/>
</dbReference>
<gene>
    <name evidence="1" type="ORF">GJJ30_11240</name>
</gene>
<dbReference type="OrthoDB" id="932184at2"/>
<dbReference type="AlphaFoldDB" id="A0A7K0EJ35"/>
<proteinExistence type="predicted"/>
<keyword evidence="2" id="KW-1185">Reference proteome</keyword>
<sequence>MTDTPQNQLPFAFQLQFSNPVWRLVFEQIDASPGQFVAELRSRESQTLELVSVDLPTGKIRSEQKPHLPFHSSLVGIWNGFALYHRFDNNRLPVPTALGRIDLKTGQSRWEWPRHVLISANAERVWAKRASLTDTAPAPVVAFRLNDGEPIETAENPAAVHNSRLHFPVSYTTSSAWWPVVDRFIKKITSHQAVETIDYLEVGDKLIFSYHYRETNDQLRSYLLITDRLQTIWLHQRLDQETAQPLSESNALPLFGNGFFCVWQNQILFQPTATCITSYYLNSMP</sequence>
<accession>A0A7K0EJ35</accession>
<evidence type="ECO:0008006" key="3">
    <source>
        <dbReference type="Google" id="ProtNLM"/>
    </source>
</evidence>
<dbReference type="Proteomes" id="UP000441754">
    <property type="component" value="Unassembled WGS sequence"/>
</dbReference>
<name>A0A7K0EJ35_9BACT</name>
<reference evidence="1 2" key="1">
    <citation type="journal article" date="2018" name="Antonie Van Leeuwenhoek">
        <title>Larkinella terrae sp. nov., isolated from soil on Jeju Island, South Korea.</title>
        <authorList>
            <person name="Ten L.N."/>
            <person name="Jeon J."/>
            <person name="Park S.J."/>
            <person name="Park S."/>
            <person name="Lee S.Y."/>
            <person name="Kim M.K."/>
            <person name="Jung H.Y."/>
        </authorList>
    </citation>
    <scope>NUCLEOTIDE SEQUENCE [LARGE SCALE GENOMIC DNA]</scope>
    <source>
        <strain evidence="1 2">KCTC 52001</strain>
    </source>
</reference>
<organism evidence="1 2">
    <name type="scientific">Larkinella terrae</name>
    <dbReference type="NCBI Taxonomy" id="2025311"/>
    <lineage>
        <taxon>Bacteria</taxon>
        <taxon>Pseudomonadati</taxon>
        <taxon>Bacteroidota</taxon>
        <taxon>Cytophagia</taxon>
        <taxon>Cytophagales</taxon>
        <taxon>Spirosomataceae</taxon>
        <taxon>Larkinella</taxon>
    </lineage>
</organism>
<protein>
    <recommendedName>
        <fullName evidence="3">DUF4905 domain-containing protein</fullName>
    </recommendedName>
</protein>
<evidence type="ECO:0000313" key="2">
    <source>
        <dbReference type="Proteomes" id="UP000441754"/>
    </source>
</evidence>
<evidence type="ECO:0000313" key="1">
    <source>
        <dbReference type="EMBL" id="MRS61863.1"/>
    </source>
</evidence>